<dbReference type="PANTHER" id="PTHR24379:SF121">
    <property type="entry name" value="C2H2-TYPE DOMAIN-CONTAINING PROTEIN"/>
    <property type="match status" value="1"/>
</dbReference>
<reference evidence="8 9" key="1">
    <citation type="submission" date="2024-08" db="EMBL/GenBank/DDBJ databases">
        <authorList>
            <person name="Cucini C."/>
            <person name="Frati F."/>
        </authorList>
    </citation>
    <scope>NUCLEOTIDE SEQUENCE [LARGE SCALE GENOMIC DNA]</scope>
</reference>
<gene>
    <name evidence="8" type="ORF">ODALV1_LOCUS31669</name>
</gene>
<evidence type="ECO:0000313" key="8">
    <source>
        <dbReference type="EMBL" id="CAL8149221.1"/>
    </source>
</evidence>
<keyword evidence="1" id="KW-0479">Metal-binding</keyword>
<dbReference type="InterPro" id="IPR013087">
    <property type="entry name" value="Znf_C2H2_type"/>
</dbReference>
<evidence type="ECO:0000313" key="9">
    <source>
        <dbReference type="Proteomes" id="UP001642540"/>
    </source>
</evidence>
<accession>A0ABP1SAR6</accession>
<feature type="region of interest" description="Disordered" evidence="6">
    <location>
        <begin position="597"/>
        <end position="616"/>
    </location>
</feature>
<evidence type="ECO:0000256" key="3">
    <source>
        <dbReference type="ARBA" id="ARBA00022771"/>
    </source>
</evidence>
<organism evidence="8 9">
    <name type="scientific">Orchesella dallaii</name>
    <dbReference type="NCBI Taxonomy" id="48710"/>
    <lineage>
        <taxon>Eukaryota</taxon>
        <taxon>Metazoa</taxon>
        <taxon>Ecdysozoa</taxon>
        <taxon>Arthropoda</taxon>
        <taxon>Hexapoda</taxon>
        <taxon>Collembola</taxon>
        <taxon>Entomobryomorpha</taxon>
        <taxon>Entomobryoidea</taxon>
        <taxon>Orchesellidae</taxon>
        <taxon>Orchesellinae</taxon>
        <taxon>Orchesella</taxon>
    </lineage>
</organism>
<dbReference type="PANTHER" id="PTHR24379">
    <property type="entry name" value="KRAB AND ZINC FINGER DOMAIN-CONTAINING"/>
    <property type="match status" value="1"/>
</dbReference>
<dbReference type="InterPro" id="IPR036236">
    <property type="entry name" value="Znf_C2H2_sf"/>
</dbReference>
<dbReference type="Gene3D" id="3.30.160.60">
    <property type="entry name" value="Classic Zinc Finger"/>
    <property type="match status" value="3"/>
</dbReference>
<dbReference type="PROSITE" id="PS00028">
    <property type="entry name" value="ZINC_FINGER_C2H2_1"/>
    <property type="match status" value="7"/>
</dbReference>
<comment type="caution">
    <text evidence="8">The sequence shown here is derived from an EMBL/GenBank/DDBJ whole genome shotgun (WGS) entry which is preliminary data.</text>
</comment>
<feature type="domain" description="C2H2-type" evidence="7">
    <location>
        <begin position="305"/>
        <end position="334"/>
    </location>
</feature>
<evidence type="ECO:0000256" key="4">
    <source>
        <dbReference type="ARBA" id="ARBA00022833"/>
    </source>
</evidence>
<protein>
    <recommendedName>
        <fullName evidence="7">C2H2-type domain-containing protein</fullName>
    </recommendedName>
</protein>
<keyword evidence="9" id="KW-1185">Reference proteome</keyword>
<dbReference type="SMART" id="SM00355">
    <property type="entry name" value="ZnF_C2H2"/>
    <property type="match status" value="10"/>
</dbReference>
<evidence type="ECO:0000256" key="1">
    <source>
        <dbReference type="ARBA" id="ARBA00022723"/>
    </source>
</evidence>
<feature type="domain" description="C2H2-type" evidence="7">
    <location>
        <begin position="271"/>
        <end position="299"/>
    </location>
</feature>
<evidence type="ECO:0000259" key="7">
    <source>
        <dbReference type="PROSITE" id="PS50157"/>
    </source>
</evidence>
<keyword evidence="4" id="KW-0862">Zinc</keyword>
<dbReference type="Proteomes" id="UP001642540">
    <property type="component" value="Unassembled WGS sequence"/>
</dbReference>
<feature type="domain" description="C2H2-type" evidence="7">
    <location>
        <begin position="455"/>
        <end position="483"/>
    </location>
</feature>
<evidence type="ECO:0000256" key="2">
    <source>
        <dbReference type="ARBA" id="ARBA00022737"/>
    </source>
</evidence>
<dbReference type="EMBL" id="CAXLJM020000196">
    <property type="protein sequence ID" value="CAL8149221.1"/>
    <property type="molecule type" value="Genomic_DNA"/>
</dbReference>
<keyword evidence="2" id="KW-0677">Repeat</keyword>
<feature type="domain" description="C2H2-type" evidence="7">
    <location>
        <begin position="573"/>
        <end position="603"/>
    </location>
</feature>
<dbReference type="PROSITE" id="PS50157">
    <property type="entry name" value="ZINC_FINGER_C2H2_2"/>
    <property type="match status" value="5"/>
</dbReference>
<proteinExistence type="predicted"/>
<evidence type="ECO:0000256" key="5">
    <source>
        <dbReference type="PROSITE-ProRule" id="PRU00042"/>
    </source>
</evidence>
<keyword evidence="3 5" id="KW-0863">Zinc-finger</keyword>
<feature type="domain" description="C2H2-type" evidence="7">
    <location>
        <begin position="400"/>
        <end position="428"/>
    </location>
</feature>
<sequence length="632" mass="71529">MNVRPVCFVCLGEARHNPLLSPSPLIHLQQKSSTSTGFDQFQLYIKFLQFAGNHLKIPPIALEPLLLITDTDNGGKMFCEICETLVAQICNSYLELLQAQLRLSFKLGELGRLLQTCTNNSQKLERITRLTANLGISDHDSHCLQQVHQLLSYKCKELCQKFQPQVVLTRNEKLPVSFNDIETEKSKVTLNYERIGGAPPILNSNNYAQMIGNVERQGNHPNKKLTVTLLDNQEDIKEENLSDGDANEFCTDDGQDEEYVLPGSPSHGSSTQCCFCWRSFDDARLLETHVKELHTKATRAITEGFVCEVKKCGHQFPTHLELNAHLSTHSETVKFCKLCGWGFIDGKLLELHELVHIKPVIRVFCPAPSCTSHSGFESISKLQAHYNIRHEYHDSSIQIFKCPACPHASLSASALIKHKQTRHSNVEESQLSKTDASISTISCEVEGCKEEFASHQCVTCGAKFRSKSGHIRHRRSWHRSMKCEICKANFIGSVALKVHVNEAHPQLVVEKQKTFACEECPKVKLFASRKTLTAHKRNSHGEKRHECKVCHRMFRSLTLLSSHRLKFHAIRPVLCPHSYCTRSFVNESTLRVHLLKKHSSNEPNNPGDELSDPIVKTDSQPLDKLKYEQLFL</sequence>
<dbReference type="SUPFAM" id="SSF57667">
    <property type="entry name" value="beta-beta-alpha zinc fingers"/>
    <property type="match status" value="1"/>
</dbReference>
<evidence type="ECO:0000256" key="6">
    <source>
        <dbReference type="SAM" id="MobiDB-lite"/>
    </source>
</evidence>
<name>A0ABP1SAR6_9HEXA</name>